<gene>
    <name evidence="2" type="ORF">APZ18_02760</name>
</gene>
<evidence type="ECO:0000259" key="1">
    <source>
        <dbReference type="PROSITE" id="PS51379"/>
    </source>
</evidence>
<dbReference type="PANTHER" id="PTHR43196:SF2">
    <property type="entry name" value="PHOSPHOADENOSINE PHOSPHOSULFATE REDUCTASE"/>
    <property type="match status" value="1"/>
</dbReference>
<feature type="domain" description="4Fe-4S ferredoxin-type" evidence="1">
    <location>
        <begin position="461"/>
        <end position="491"/>
    </location>
</feature>
<dbReference type="InterPro" id="IPR017896">
    <property type="entry name" value="4Fe4S_Fe-S-bd"/>
</dbReference>
<protein>
    <submittedName>
        <fullName evidence="2">Phosphoadenosine phosphosulfate reductase</fullName>
    </submittedName>
</protein>
<keyword evidence="3" id="KW-1185">Reference proteome</keyword>
<name>A0AAW3JY84_9FIRM</name>
<sequence>MYEQVCGCCGKKGKKFVKDCRIVFPEEKVLLEILLGKEQGELDNVSVWNGNGNIYYADGKNMKLKISELIKQETENIRTLYNERVQHINTDFFEQMVKRFITANKKRFDDIDDDAMVQIKKKVKDYDDREIFVSFSGGKDSTVVADLVKRAMGRPDICHIFGDTTLEFPETENYIKEYKRHNPKALIVSSRNKDKNFEELCGIVGPPSRVMRWCCTIFKTGAINRKIETIYANKTKVLSFQGIRRSESNSRNKYDRVSESSKISKQEVCAPIISWYDFDVWLYIMTRGIIFNKAYRLGYSRVGCWCCPNNSSWSEFLSKIHMKEQYEKFHAMLIDFAKSVGKKDPEVYVDSGNWKARQGGNGVKFAKNSIVNFERCVKEELAFNYELTREITPTLYELFKPFGRVVEQLGDKRLGEVYVVDANSVAVLRLQGKIGTKKLKIIVDHPELMRAKDAEEAKRKLDCQITKYQMCLGCRACESVCRFSAIKVRSFANDTNTVADKMADYHIDDDKCRRCQECVGHFSVGCYMRKVLSIKR</sequence>
<dbReference type="Gene3D" id="3.40.50.620">
    <property type="entry name" value="HUPs"/>
    <property type="match status" value="1"/>
</dbReference>
<dbReference type="SUPFAM" id="SSF54862">
    <property type="entry name" value="4Fe-4S ferredoxins"/>
    <property type="match status" value="1"/>
</dbReference>
<dbReference type="Proteomes" id="UP000050833">
    <property type="component" value="Unassembled WGS sequence"/>
</dbReference>
<dbReference type="PANTHER" id="PTHR43196">
    <property type="entry name" value="SULFATE ADENYLYLTRANSFERASE SUBUNIT 2"/>
    <property type="match status" value="1"/>
</dbReference>
<dbReference type="GO" id="GO:0003824">
    <property type="term" value="F:catalytic activity"/>
    <property type="evidence" value="ECO:0007669"/>
    <property type="project" value="InterPro"/>
</dbReference>
<organism evidence="2 3">
    <name type="scientific">Butyribacter intestini</name>
    <dbReference type="NCBI Taxonomy" id="1703332"/>
    <lineage>
        <taxon>Bacteria</taxon>
        <taxon>Bacillati</taxon>
        <taxon>Bacillota</taxon>
        <taxon>Clostridia</taxon>
        <taxon>Lachnospirales</taxon>
        <taxon>Lachnospiraceae</taxon>
        <taxon>Butyribacter</taxon>
    </lineage>
</organism>
<dbReference type="EMBL" id="LLKB01000001">
    <property type="protein sequence ID" value="KQC86879.1"/>
    <property type="molecule type" value="Genomic_DNA"/>
</dbReference>
<dbReference type="SUPFAM" id="SSF52402">
    <property type="entry name" value="Adenine nucleotide alpha hydrolases-like"/>
    <property type="match status" value="1"/>
</dbReference>
<accession>A0AAW3JY84</accession>
<evidence type="ECO:0000313" key="2">
    <source>
        <dbReference type="EMBL" id="KQC86879.1"/>
    </source>
</evidence>
<dbReference type="PROSITE" id="PS51379">
    <property type="entry name" value="4FE4S_FER_2"/>
    <property type="match status" value="1"/>
</dbReference>
<dbReference type="AlphaFoldDB" id="A0AAW3JY84"/>
<dbReference type="InterPro" id="IPR014729">
    <property type="entry name" value="Rossmann-like_a/b/a_fold"/>
</dbReference>
<dbReference type="Pfam" id="PF01507">
    <property type="entry name" value="PAPS_reduct"/>
    <property type="match status" value="1"/>
</dbReference>
<proteinExistence type="predicted"/>
<dbReference type="InterPro" id="IPR050128">
    <property type="entry name" value="Sulfate_adenylyltrnsfr_sub2"/>
</dbReference>
<comment type="caution">
    <text evidence="2">The sequence shown here is derived from an EMBL/GenBank/DDBJ whole genome shotgun (WGS) entry which is preliminary data.</text>
</comment>
<reference evidence="2 3" key="1">
    <citation type="submission" date="2015-10" db="EMBL/GenBank/DDBJ databases">
        <title>Butyribacter intestini gen. nov., sp. nov., a butyric acid-producing bacterium of the family Lachnospiraceae isolated from the human faeces.</title>
        <authorList>
            <person name="Zou Y."/>
            <person name="Xue W."/>
            <person name="Luo G."/>
            <person name="Lv M."/>
        </authorList>
    </citation>
    <scope>NUCLEOTIDE SEQUENCE [LARGE SCALE GENOMIC DNA]</scope>
    <source>
        <strain evidence="2 3">TF01-11</strain>
    </source>
</reference>
<dbReference type="InterPro" id="IPR002500">
    <property type="entry name" value="PAPS_reduct_dom"/>
</dbReference>
<evidence type="ECO:0000313" key="3">
    <source>
        <dbReference type="Proteomes" id="UP000050833"/>
    </source>
</evidence>
<dbReference type="Gene3D" id="3.30.70.20">
    <property type="match status" value="1"/>
</dbReference>